<dbReference type="PANTHER" id="PTHR45945:SF1">
    <property type="entry name" value="REGULATOR OF G-PROTEIN SIGNALING 12"/>
    <property type="match status" value="1"/>
</dbReference>
<protein>
    <submittedName>
        <fullName evidence="1">Uncharacterized protein</fullName>
    </submittedName>
</protein>
<organism evidence="1 2">
    <name type="scientific">Characodon lateralis</name>
    <dbReference type="NCBI Taxonomy" id="208331"/>
    <lineage>
        <taxon>Eukaryota</taxon>
        <taxon>Metazoa</taxon>
        <taxon>Chordata</taxon>
        <taxon>Craniata</taxon>
        <taxon>Vertebrata</taxon>
        <taxon>Euteleostomi</taxon>
        <taxon>Actinopterygii</taxon>
        <taxon>Neopterygii</taxon>
        <taxon>Teleostei</taxon>
        <taxon>Neoteleostei</taxon>
        <taxon>Acanthomorphata</taxon>
        <taxon>Ovalentaria</taxon>
        <taxon>Atherinomorphae</taxon>
        <taxon>Cyprinodontiformes</taxon>
        <taxon>Goodeidae</taxon>
        <taxon>Characodon</taxon>
    </lineage>
</organism>
<gene>
    <name evidence="1" type="ORF">CHARACLAT_019320</name>
</gene>
<reference evidence="1 2" key="1">
    <citation type="submission" date="2021-06" db="EMBL/GenBank/DDBJ databases">
        <authorList>
            <person name="Palmer J.M."/>
        </authorList>
    </citation>
    <scope>NUCLEOTIDE SEQUENCE [LARGE SCALE GENOMIC DNA]</scope>
    <source>
        <strain evidence="1 2">CL_MEX2019</strain>
        <tissue evidence="1">Muscle</tissue>
    </source>
</reference>
<dbReference type="Gene3D" id="1.10.196.10">
    <property type="match status" value="1"/>
</dbReference>
<dbReference type="EMBL" id="JAHUTJ010018142">
    <property type="protein sequence ID" value="MED6271349.1"/>
    <property type="molecule type" value="Genomic_DNA"/>
</dbReference>
<dbReference type="Proteomes" id="UP001352852">
    <property type="component" value="Unassembled WGS sequence"/>
</dbReference>
<dbReference type="InterPro" id="IPR024066">
    <property type="entry name" value="RGS_subdom1/3"/>
</dbReference>
<dbReference type="PANTHER" id="PTHR45945">
    <property type="entry name" value="REGULATOR OF G-PROTEIN SIGNALING LOCO"/>
    <property type="match status" value="1"/>
</dbReference>
<sequence length="136" mass="14684">MPEETSPPDQASVSSLSTAGHEGSLSFTSLFVLFQSAASSDGDYSRMQLQGCCSQTSLNSNGSLPGAGGHPGAAEHRVAGWSACFERLLQDSVGVRYFSVSRHEVQRSFPKHQVSGKIIEKSIMAKLFLLTPFWFL</sequence>
<dbReference type="InterPro" id="IPR046995">
    <property type="entry name" value="RGS10/12/14-like"/>
</dbReference>
<evidence type="ECO:0000313" key="2">
    <source>
        <dbReference type="Proteomes" id="UP001352852"/>
    </source>
</evidence>
<keyword evidence="2" id="KW-1185">Reference proteome</keyword>
<comment type="caution">
    <text evidence="1">The sequence shown here is derived from an EMBL/GenBank/DDBJ whole genome shotgun (WGS) entry which is preliminary data.</text>
</comment>
<evidence type="ECO:0000313" key="1">
    <source>
        <dbReference type="EMBL" id="MED6271349.1"/>
    </source>
</evidence>
<proteinExistence type="predicted"/>
<name>A0ABU7DAY0_9TELE</name>
<accession>A0ABU7DAY0</accession>